<proteinExistence type="predicted"/>
<dbReference type="SUPFAM" id="SSF53955">
    <property type="entry name" value="Lysozyme-like"/>
    <property type="match status" value="1"/>
</dbReference>
<gene>
    <name evidence="2" type="ORF">PGT2_g00039</name>
</gene>
<organism evidence="2 3">
    <name type="scientific">Escherichia phage PGT2</name>
    <dbReference type="NCBI Taxonomy" id="2047782"/>
    <lineage>
        <taxon>Viruses</taxon>
        <taxon>Duplodnaviria</taxon>
        <taxon>Heunggongvirae</taxon>
        <taxon>Uroviricota</taxon>
        <taxon>Caudoviricetes</taxon>
        <taxon>Autographivirales</taxon>
        <taxon>Autonotataviridae</taxon>
        <taxon>Ermolevavirus</taxon>
        <taxon>Ermolevavirus PGT2</taxon>
    </lineage>
</organism>
<accession>A0A2D2W2T4</accession>
<feature type="domain" description="Transglycosylase SLT" evidence="1">
    <location>
        <begin position="15"/>
        <end position="110"/>
    </location>
</feature>
<dbReference type="InterPro" id="IPR023346">
    <property type="entry name" value="Lysozyme-like_dom_sf"/>
</dbReference>
<keyword evidence="3" id="KW-1185">Reference proteome</keyword>
<dbReference type="Pfam" id="PF01464">
    <property type="entry name" value="SLT"/>
    <property type="match status" value="1"/>
</dbReference>
<dbReference type="EMBL" id="MG201401">
    <property type="protein sequence ID" value="ATS92457.1"/>
    <property type="molecule type" value="Genomic_DNA"/>
</dbReference>
<evidence type="ECO:0000313" key="3">
    <source>
        <dbReference type="Proteomes" id="UP000240674"/>
    </source>
</evidence>
<dbReference type="Proteomes" id="UP000240674">
    <property type="component" value="Segment"/>
</dbReference>
<sequence length="1400" mass="152331">MNYTELRGKTSDEIFEAVAKDTGVPTQLLKNMWQVESGGGQNMKSPAGAVGHMQIMPRELGVMRKTYGEDLDPMNLADSVFMAGKMLKENMQHFGNIPDAVSAYNGGWTKSRWSNPETSAYTPKVLAGTGITFDEQGTPHVEQPYTTSRAQIDSVRPEPVVQAKTYLNSVEKNAIEQQMYNKQLQGTDTNEVVNEAVQLSFNPEAAFGLADSLSTTPPATSYDSADQAIALDVQASVKEATRIANTTAGDAFSAAFKQYSLTGTAMEAMANTTADIMDKRQQVDRKWIEEYEAKREQMIKGLSPYAVTQLDQALNAQEAKDIVDRDKRDQVVQQTLNDSGHPILWGLTAGILDPAGWVVGGGVGKAFMLGKSVSMAARMGKLAAGNAAGNVAVTGAMDLLGGQITPDDYIHAAAFGLATGAALGAFSRGDRAAIQQAAADMHEAATARTQATVERAAKEHYKMYAGVDPFEATDPNAIVQLHRGNTDPSNGPVWWTTDRAKAAGDGDVDSIWVRASDIQTKGVAGPNGPDEVVFQTDPRSFAVGGPSAEDLAQTAAKMSEREIMDTVDQVLTQPTAESKVFQPRDIDPVETGRLQQQYSLDSVTDEHRLSSINSLYKSAEDFIAANKDKIRHTAITNQKYRPISDALGFRSASNELISDDNYLAKVLGMVVAEDTAGISGVRGVTVAIKSRLLNNHVNLNIERGIHENYTAYLKAKGVGRVKGALETYTTGKNITEFYAQVAAEIRNRANPMFVSTAHRSVQQAANVLEDGFQRMGDLQRMAKTLGHEFIPTSSRGYLPQQLNGKAFAALSGAEKRQVQQEFIRQATKDFGWDTEFASKKVAEYMNRAEDAATPAGRMNPSAGKDLMGMLMEELDNPNLAPDQYMQILERLRSGAAKHTNKRLDWDLNATIRMDNGDMIPLSSLYNNDVLSLYKGYANRVSGDVAFAHVGIYGDRDIRMITEALQRSKVGDPTKTIPAWQQVVNEVYQRPTATDAGGNLSTSARFIRQYTGIRLLGGVAFMQLGEMANTISHLGVGVFMKFLPAVPRLLKEAKALKAGQIPENSVMWSVDSIAGSPLGVEQFQMVMPQVIDEGLSIVDQRSFNTVMRAMGGAQLLHNKFSFMRAVTVVQQRFVGNEIVMKAMRYMRDGTDDVALRDMGITPELAAKFRAEMGNIAEFTESGHLKALNLYHMKDMDAVAEFITAVRRGTGQIIQDTFPGETGKWMRSEIGQLLMQFRKFPSVAIEKQYMRQYGKFGFTKALGGTLAAMGIGTFLYYGRAMVAASLLGESEREKFLEARLAPASVASGALMYVSNLGMLSDFLQLGSGVGNMLDDSMDLGWTHGRGIPAQGIGGVIPSLGTLSDAYNLTQQPSVNGALKLLPFTNLPMVLPIINAIKHSDDD</sequence>
<evidence type="ECO:0000313" key="2">
    <source>
        <dbReference type="EMBL" id="ATS92457.1"/>
    </source>
</evidence>
<name>A0A2D2W2T4_9CAUD</name>
<reference evidence="2 3" key="1">
    <citation type="submission" date="2017-10" db="EMBL/GenBank/DDBJ databases">
        <title>Complete genome sequence of Escherichia coli bacteriophage PGT2.</title>
        <authorList>
            <person name="Kulikov E.E."/>
            <person name="Golomidova A.K."/>
            <person name="Kudryavtseva A.V."/>
            <person name="Letarov A.V."/>
        </authorList>
    </citation>
    <scope>NUCLEOTIDE SEQUENCE [LARGE SCALE GENOMIC DNA]</scope>
</reference>
<evidence type="ECO:0000259" key="1">
    <source>
        <dbReference type="Pfam" id="PF01464"/>
    </source>
</evidence>
<dbReference type="Gene3D" id="1.10.530.10">
    <property type="match status" value="1"/>
</dbReference>
<protein>
    <submittedName>
        <fullName evidence="2">Internal virion protein</fullName>
    </submittedName>
</protein>
<dbReference type="InterPro" id="IPR008258">
    <property type="entry name" value="Transglycosylase_SLT_dom_1"/>
</dbReference>
<dbReference type="CDD" id="cd00254">
    <property type="entry name" value="LT-like"/>
    <property type="match status" value="1"/>
</dbReference>